<protein>
    <submittedName>
        <fullName evidence="3">Uncharacterized protein LOC106151433</fullName>
    </submittedName>
</protein>
<dbReference type="AlphaFoldDB" id="A0A1S3H299"/>
<dbReference type="NCBIfam" id="TIGR01444">
    <property type="entry name" value="fkbM_fam"/>
    <property type="match status" value="1"/>
</dbReference>
<evidence type="ECO:0000259" key="1">
    <source>
        <dbReference type="Pfam" id="PF05050"/>
    </source>
</evidence>
<dbReference type="InParanoid" id="A0A1S3H299"/>
<dbReference type="GeneID" id="106151433"/>
<evidence type="ECO:0000313" key="2">
    <source>
        <dbReference type="Proteomes" id="UP000085678"/>
    </source>
</evidence>
<dbReference type="Pfam" id="PF05050">
    <property type="entry name" value="Methyltransf_21"/>
    <property type="match status" value="1"/>
</dbReference>
<reference evidence="3" key="1">
    <citation type="submission" date="2025-08" db="UniProtKB">
        <authorList>
            <consortium name="RefSeq"/>
        </authorList>
    </citation>
    <scope>IDENTIFICATION</scope>
    <source>
        <tissue evidence="3">Gonads</tissue>
    </source>
</reference>
<dbReference type="Proteomes" id="UP000085678">
    <property type="component" value="Unplaced"/>
</dbReference>
<dbReference type="InterPro" id="IPR029063">
    <property type="entry name" value="SAM-dependent_MTases_sf"/>
</dbReference>
<organism evidence="2 3">
    <name type="scientific">Lingula anatina</name>
    <name type="common">Brachiopod</name>
    <name type="synonym">Lingula unguis</name>
    <dbReference type="NCBI Taxonomy" id="7574"/>
    <lineage>
        <taxon>Eukaryota</taxon>
        <taxon>Metazoa</taxon>
        <taxon>Spiralia</taxon>
        <taxon>Lophotrochozoa</taxon>
        <taxon>Brachiopoda</taxon>
        <taxon>Linguliformea</taxon>
        <taxon>Lingulata</taxon>
        <taxon>Lingulida</taxon>
        <taxon>Linguloidea</taxon>
        <taxon>Lingulidae</taxon>
        <taxon>Lingula</taxon>
    </lineage>
</organism>
<gene>
    <name evidence="3" type="primary">LOC106151433</name>
</gene>
<accession>A0A1S3H299</accession>
<feature type="domain" description="Methyltransferase FkbM" evidence="1">
    <location>
        <begin position="108"/>
        <end position="275"/>
    </location>
</feature>
<dbReference type="RefSeq" id="XP_013380138.1">
    <property type="nucleotide sequence ID" value="XM_013524684.1"/>
</dbReference>
<dbReference type="InterPro" id="IPR006342">
    <property type="entry name" value="FkbM_mtfrase"/>
</dbReference>
<dbReference type="SUPFAM" id="SSF53335">
    <property type="entry name" value="S-adenosyl-L-methionine-dependent methyltransferases"/>
    <property type="match status" value="1"/>
</dbReference>
<dbReference type="OrthoDB" id="430136at2759"/>
<evidence type="ECO:0000313" key="3">
    <source>
        <dbReference type="RefSeq" id="XP_013380138.1"/>
    </source>
</evidence>
<dbReference type="InterPro" id="IPR052514">
    <property type="entry name" value="SAM-dependent_MTase"/>
</dbReference>
<sequence>MPIIMFVKYRYMYNRKESKKNQKTERRLVENRSPTIPNVLNLAAPSTDNFKCVTYKGKGFISTPICVYEADDDQIISANLIRGKVWQSDLVSIFRLILNADPELDFVDLGANLGLWTVVALGLGRRVIAVEPFPPTAHRLRRTLQLGHFEPRVTLVTSPLSNVYQDVVFEMDGKNIGGTRIKDSRESSVKDEQRKLIKRTATMDDLARIIPASFTKAFMKMDIEGSELKALNKSDKFLEVVNVPVITLEWRFFKSKVSSPEVRYFEAWFTRMGYKPYLMTLIKKQLKSLSPRTHGFRAKVEAH</sequence>
<dbReference type="KEGG" id="lak:106151433"/>
<dbReference type="PANTHER" id="PTHR34203">
    <property type="entry name" value="METHYLTRANSFERASE, FKBM FAMILY PROTEIN"/>
    <property type="match status" value="1"/>
</dbReference>
<keyword evidence="2" id="KW-1185">Reference proteome</keyword>
<name>A0A1S3H299_LINAN</name>
<dbReference type="Gene3D" id="3.40.50.150">
    <property type="entry name" value="Vaccinia Virus protein VP39"/>
    <property type="match status" value="1"/>
</dbReference>
<dbReference type="PANTHER" id="PTHR34203:SF15">
    <property type="entry name" value="SLL1173 PROTEIN"/>
    <property type="match status" value="1"/>
</dbReference>
<proteinExistence type="predicted"/>